<reference evidence="2 3" key="1">
    <citation type="submission" date="2016-07" db="EMBL/GenBank/DDBJ databases">
        <title>Pervasive Adenine N6-methylation of Active Genes in Fungi.</title>
        <authorList>
            <consortium name="DOE Joint Genome Institute"/>
            <person name="Mondo S.J."/>
            <person name="Dannebaum R.O."/>
            <person name="Kuo R.C."/>
            <person name="Labutti K."/>
            <person name="Haridas S."/>
            <person name="Kuo A."/>
            <person name="Salamov A."/>
            <person name="Ahrendt S.R."/>
            <person name="Lipzen A."/>
            <person name="Sullivan W."/>
            <person name="Andreopoulos W.B."/>
            <person name="Clum A."/>
            <person name="Lindquist E."/>
            <person name="Daum C."/>
            <person name="Ramamoorthy G.K."/>
            <person name="Gryganskyi A."/>
            <person name="Culley D."/>
            <person name="Magnuson J.K."/>
            <person name="James T.Y."/>
            <person name="O'Malley M.A."/>
            <person name="Stajich J.E."/>
            <person name="Spatafora J.W."/>
            <person name="Visel A."/>
            <person name="Grigoriev I.V."/>
        </authorList>
    </citation>
    <scope>NUCLEOTIDE SEQUENCE [LARGE SCALE GENOMIC DNA]</scope>
    <source>
        <strain evidence="2 3">NRRL 1336</strain>
    </source>
</reference>
<feature type="compositionally biased region" description="Basic and acidic residues" evidence="1">
    <location>
        <begin position="413"/>
        <end position="430"/>
    </location>
</feature>
<comment type="caution">
    <text evidence="2">The sequence shown here is derived from an EMBL/GenBank/DDBJ whole genome shotgun (WGS) entry which is preliminary data.</text>
</comment>
<dbReference type="EMBL" id="MCGE01000052">
    <property type="protein sequence ID" value="ORZ04246.1"/>
    <property type="molecule type" value="Genomic_DNA"/>
</dbReference>
<name>A0A1X2HX02_9FUNG</name>
<evidence type="ECO:0000313" key="2">
    <source>
        <dbReference type="EMBL" id="ORZ04246.1"/>
    </source>
</evidence>
<dbReference type="Proteomes" id="UP000193560">
    <property type="component" value="Unassembled WGS sequence"/>
</dbReference>
<proteinExistence type="predicted"/>
<gene>
    <name evidence="2" type="ORF">BCR42DRAFT_429321</name>
</gene>
<sequence length="464" mass="53523">MAGMDVLANISLETVITTIQFTMDRIDDWNNVVPEGKALRKECDSYKEIIVDLVDKPELPISNELNNVYGTIKSTNILIARFLKEDERTDRSALGKAGWKIQRAYLAYSYREHFKATTKTLKASKEEILKGLEFAKAMATPTAYNFKSKMVNEQCFKFWKEVCGQELHAPDWSQFTKEYQRKFDEQWSATHEERVRRVACSGEENHLSIAGYISLTKKCGFPLNYEYLPQLMDTHTTVSAQTRMNVARMINELIIYYSSKKMRDLLVAIFTWYKGCNRHDKEAWQGRANEWAETIKANRGKPAKELDERGRLAEQVDMARRTYSFFFQRYMVVFKIGQLSKEMFAEVDFPGKARMHEFKNHVGPLDKANFLVVMNNPEAKWESKRPKVYKFLEEFLADKPKEINAPPTPAPTPEEKVIPKEDEIPADAEKQPLPTFGLRDTLLNGLEIASKNPMINGAFTTLAE</sequence>
<evidence type="ECO:0000313" key="3">
    <source>
        <dbReference type="Proteomes" id="UP000193560"/>
    </source>
</evidence>
<evidence type="ECO:0000256" key="1">
    <source>
        <dbReference type="SAM" id="MobiDB-lite"/>
    </source>
</evidence>
<dbReference type="OrthoDB" id="2227827at2759"/>
<protein>
    <submittedName>
        <fullName evidence="2">Uncharacterized protein</fullName>
    </submittedName>
</protein>
<keyword evidence="3" id="KW-1185">Reference proteome</keyword>
<accession>A0A1X2HX02</accession>
<dbReference type="AlphaFoldDB" id="A0A1X2HX02"/>
<feature type="region of interest" description="Disordered" evidence="1">
    <location>
        <begin position="401"/>
        <end position="436"/>
    </location>
</feature>
<organism evidence="2 3">
    <name type="scientific">Absidia repens</name>
    <dbReference type="NCBI Taxonomy" id="90262"/>
    <lineage>
        <taxon>Eukaryota</taxon>
        <taxon>Fungi</taxon>
        <taxon>Fungi incertae sedis</taxon>
        <taxon>Mucoromycota</taxon>
        <taxon>Mucoromycotina</taxon>
        <taxon>Mucoromycetes</taxon>
        <taxon>Mucorales</taxon>
        <taxon>Cunninghamellaceae</taxon>
        <taxon>Absidia</taxon>
    </lineage>
</organism>